<evidence type="ECO:0000313" key="2">
    <source>
        <dbReference type="EMBL" id="KAL1503500.1"/>
    </source>
</evidence>
<reference evidence="2 3" key="1">
    <citation type="journal article" date="2024" name="Science">
        <title>Giant polyketide synthase enzymes in the biosynthesis of giant marine polyether toxins.</title>
        <authorList>
            <person name="Fallon T.R."/>
            <person name="Shende V.V."/>
            <person name="Wierzbicki I.H."/>
            <person name="Pendleton A.L."/>
            <person name="Watervoot N.F."/>
            <person name="Auber R.P."/>
            <person name="Gonzalez D.J."/>
            <person name="Wisecaver J.H."/>
            <person name="Moore B.S."/>
        </authorList>
    </citation>
    <scope>NUCLEOTIDE SEQUENCE [LARGE SCALE GENOMIC DNA]</scope>
    <source>
        <strain evidence="2 3">12B1</strain>
    </source>
</reference>
<dbReference type="AlphaFoldDB" id="A0AB34IQR8"/>
<dbReference type="Proteomes" id="UP001515480">
    <property type="component" value="Unassembled WGS sequence"/>
</dbReference>
<gene>
    <name evidence="2" type="ORF">AB1Y20_011981</name>
</gene>
<evidence type="ECO:0008006" key="4">
    <source>
        <dbReference type="Google" id="ProtNLM"/>
    </source>
</evidence>
<feature type="compositionally biased region" description="Basic residues" evidence="1">
    <location>
        <begin position="514"/>
        <end position="524"/>
    </location>
</feature>
<feature type="region of interest" description="Disordered" evidence="1">
    <location>
        <begin position="496"/>
        <end position="524"/>
    </location>
</feature>
<protein>
    <recommendedName>
        <fullName evidence="4">SGNH hydrolase-type esterase domain-containing protein</fullName>
    </recommendedName>
</protein>
<dbReference type="SUPFAM" id="SSF52266">
    <property type="entry name" value="SGNH hydrolase"/>
    <property type="match status" value="1"/>
</dbReference>
<evidence type="ECO:0000313" key="3">
    <source>
        <dbReference type="Proteomes" id="UP001515480"/>
    </source>
</evidence>
<dbReference type="CDD" id="cd00229">
    <property type="entry name" value="SGNH_hydrolase"/>
    <property type="match status" value="1"/>
</dbReference>
<dbReference type="InterPro" id="IPR036514">
    <property type="entry name" value="SGNH_hydro_sf"/>
</dbReference>
<accession>A0AB34IQR8</accession>
<proteinExistence type="predicted"/>
<keyword evidence="3" id="KW-1185">Reference proteome</keyword>
<sequence length="524" mass="57143">MPEMEELRAIWPQSDLLLNQTLLERGVEHAGDDRRLACVRDALRRRRRLSLAAVGGSITAGSSYSAATGTAAFLYHRKVARALDRWFPPADGASHAHHNGGVPGTGPTYMEHCVHDHLPADVDLVLLEYAVNVDRRPEAFERLLRSLLLHPRSPALLVVNAHRWRAIRPHDGRSDKCWHRKWPVDLAKNRTQWRAQSMGREDGAHWRDSLGADEDAIAALCRRYDVPLVSMRAALVDAVRAGAISIPSFMTDCKHPSGVGHTFLAQLILQRLLRPPSPRGCEPASGAVQLPPPLYGEKGLESAASVCARGEQLRRYLAKAWPLRGFNLTDERRGPGKLGFVAHAAGDTMSFCLPWPPAASKALRPRVLWLGFLRSYEHMGRARVACFGACGCPAEVIDAHDVKDGISVTDVRRINLRPARPRLRAAAEAAEAAEEEAEAAEAADAGGAAAKECCRVRLRVLPQTTSGEHKFKVMSLLLGGADAHDLQVFSLRVAASASESSADGAAKRSGGGGGRRRVVRQHEE</sequence>
<dbReference type="PANTHER" id="PTHR34407:SF1">
    <property type="entry name" value="SGNH HYDROLASE-TYPE ESTERASE DOMAIN-CONTAINING PROTEIN"/>
    <property type="match status" value="1"/>
</dbReference>
<dbReference type="Gene3D" id="3.40.50.1110">
    <property type="entry name" value="SGNH hydrolase"/>
    <property type="match status" value="1"/>
</dbReference>
<dbReference type="EMBL" id="JBGBPQ010000021">
    <property type="protein sequence ID" value="KAL1503500.1"/>
    <property type="molecule type" value="Genomic_DNA"/>
</dbReference>
<name>A0AB34IQR8_PRYPA</name>
<evidence type="ECO:0000256" key="1">
    <source>
        <dbReference type="SAM" id="MobiDB-lite"/>
    </source>
</evidence>
<organism evidence="2 3">
    <name type="scientific">Prymnesium parvum</name>
    <name type="common">Toxic golden alga</name>
    <dbReference type="NCBI Taxonomy" id="97485"/>
    <lineage>
        <taxon>Eukaryota</taxon>
        <taxon>Haptista</taxon>
        <taxon>Haptophyta</taxon>
        <taxon>Prymnesiophyceae</taxon>
        <taxon>Prymnesiales</taxon>
        <taxon>Prymnesiaceae</taxon>
        <taxon>Prymnesium</taxon>
    </lineage>
</organism>
<dbReference type="PANTHER" id="PTHR34407">
    <property type="entry name" value="EXPRESSED PROTEIN"/>
    <property type="match status" value="1"/>
</dbReference>
<comment type="caution">
    <text evidence="2">The sequence shown here is derived from an EMBL/GenBank/DDBJ whole genome shotgun (WGS) entry which is preliminary data.</text>
</comment>